<dbReference type="InParanoid" id="A0A0Q3FK41"/>
<dbReference type="InterPro" id="IPR004926">
    <property type="entry name" value="LEA_3a"/>
</dbReference>
<dbReference type="Gramene" id="KQJ98524">
    <property type="protein sequence ID" value="KQJ98524"/>
    <property type="gene ID" value="BRADI_3g37393v3"/>
</dbReference>
<proteinExistence type="predicted"/>
<dbReference type="Pfam" id="PF03242">
    <property type="entry name" value="LEA_3a"/>
    <property type="match status" value="1"/>
</dbReference>
<reference evidence="1" key="2">
    <citation type="submission" date="2017-06" db="EMBL/GenBank/DDBJ databases">
        <title>WGS assembly of Brachypodium distachyon.</title>
        <authorList>
            <consortium name="The International Brachypodium Initiative"/>
            <person name="Lucas S."/>
            <person name="Harmon-Smith M."/>
            <person name="Lail K."/>
            <person name="Tice H."/>
            <person name="Grimwood J."/>
            <person name="Bruce D."/>
            <person name="Barry K."/>
            <person name="Shu S."/>
            <person name="Lindquist E."/>
            <person name="Wang M."/>
            <person name="Pitluck S."/>
            <person name="Vogel J.P."/>
            <person name="Garvin D.F."/>
            <person name="Mockler T.C."/>
            <person name="Schmutz J."/>
            <person name="Rokhsar D."/>
            <person name="Bevan M.W."/>
        </authorList>
    </citation>
    <scope>NUCLEOTIDE SEQUENCE</scope>
    <source>
        <strain evidence="1">Bd21</strain>
    </source>
</reference>
<dbReference type="EMBL" id="CM000882">
    <property type="protein sequence ID" value="KQJ98524.1"/>
    <property type="molecule type" value="Genomic_DNA"/>
</dbReference>
<evidence type="ECO:0000313" key="2">
    <source>
        <dbReference type="EnsemblPlants" id="KQJ98524"/>
    </source>
</evidence>
<organism evidence="1">
    <name type="scientific">Brachypodium distachyon</name>
    <name type="common">Purple false brome</name>
    <name type="synonym">Trachynia distachya</name>
    <dbReference type="NCBI Taxonomy" id="15368"/>
    <lineage>
        <taxon>Eukaryota</taxon>
        <taxon>Viridiplantae</taxon>
        <taxon>Streptophyta</taxon>
        <taxon>Embryophyta</taxon>
        <taxon>Tracheophyta</taxon>
        <taxon>Spermatophyta</taxon>
        <taxon>Magnoliopsida</taxon>
        <taxon>Liliopsida</taxon>
        <taxon>Poales</taxon>
        <taxon>Poaceae</taxon>
        <taxon>BOP clade</taxon>
        <taxon>Pooideae</taxon>
        <taxon>Stipodae</taxon>
        <taxon>Brachypodieae</taxon>
        <taxon>Brachypodium</taxon>
    </lineage>
</organism>
<sequence>MASRVLLSSSSRIAGQLEAASNNVRGGGRGYAAAAVARQEPSSAAGVASRLAEDATAASKKDGCFWMRNPKTGYWKQEKHFGDVDAADLRAWLLFSNKHYN</sequence>
<reference evidence="1 2" key="1">
    <citation type="journal article" date="2010" name="Nature">
        <title>Genome sequencing and analysis of the model grass Brachypodium distachyon.</title>
        <authorList>
            <consortium name="International Brachypodium Initiative"/>
        </authorList>
    </citation>
    <scope>NUCLEOTIDE SEQUENCE [LARGE SCALE GENOMIC DNA]</scope>
    <source>
        <strain evidence="1 2">Bd21</strain>
    </source>
</reference>
<dbReference type="PANTHER" id="PTHR33509">
    <property type="entry name" value="LATE EMBRYOGENIS ABUNDANT PROTEIN 2-RELATED"/>
    <property type="match status" value="1"/>
</dbReference>
<gene>
    <name evidence="1" type="ORF">BRADI_3g37393v3</name>
</gene>
<evidence type="ECO:0000313" key="1">
    <source>
        <dbReference type="EMBL" id="KQJ98524.1"/>
    </source>
</evidence>
<accession>A0A0Q3FK41</accession>
<dbReference type="OrthoDB" id="780319at2759"/>
<reference evidence="2" key="3">
    <citation type="submission" date="2018-08" db="UniProtKB">
        <authorList>
            <consortium name="EnsemblPlants"/>
        </authorList>
    </citation>
    <scope>IDENTIFICATION</scope>
    <source>
        <strain evidence="2">cv. Bd21</strain>
    </source>
</reference>
<protein>
    <submittedName>
        <fullName evidence="1 2">Uncharacterized protein</fullName>
    </submittedName>
</protein>
<dbReference type="AlphaFoldDB" id="A0A0Q3FK41"/>
<name>A0A0Q3FK41_BRADI</name>
<dbReference type="EnsemblPlants" id="KQJ98524">
    <property type="protein sequence ID" value="KQJ98524"/>
    <property type="gene ID" value="BRADI_3g37393v3"/>
</dbReference>
<dbReference type="Proteomes" id="UP000008810">
    <property type="component" value="Chromosome 3"/>
</dbReference>
<keyword evidence="3" id="KW-1185">Reference proteome</keyword>
<evidence type="ECO:0000313" key="3">
    <source>
        <dbReference type="Proteomes" id="UP000008810"/>
    </source>
</evidence>
<dbReference type="PANTHER" id="PTHR33509:SF18">
    <property type="entry name" value="OS08G0451300 PROTEIN"/>
    <property type="match status" value="1"/>
</dbReference>